<keyword evidence="2" id="KW-1185">Reference proteome</keyword>
<dbReference type="KEGG" id="acm:AciX9_1942"/>
<organism evidence="2">
    <name type="scientific">Granulicella tundricola (strain ATCC BAA-1859 / DSM 23138 / MP5ACTX9)</name>
    <dbReference type="NCBI Taxonomy" id="1198114"/>
    <lineage>
        <taxon>Bacteria</taxon>
        <taxon>Pseudomonadati</taxon>
        <taxon>Acidobacteriota</taxon>
        <taxon>Terriglobia</taxon>
        <taxon>Terriglobales</taxon>
        <taxon>Acidobacteriaceae</taxon>
        <taxon>Granulicella</taxon>
    </lineage>
</organism>
<dbReference type="AlphaFoldDB" id="E8X0N7"/>
<sequence>MAAPTPFPTVSEEAEDRFELATDRFLRKWGHLLVKDYPKHDPEFTADFHDFEVESIATHDLANSN</sequence>
<dbReference type="HOGENOM" id="CLU_2843703_0_0_0"/>
<dbReference type="PaxDb" id="1198114-AciX9_1942"/>
<dbReference type="STRING" id="1198114.AciX9_1942"/>
<name>E8X0N7_GRATM</name>
<proteinExistence type="predicted"/>
<evidence type="ECO:0000313" key="2">
    <source>
        <dbReference type="Proteomes" id="UP000000343"/>
    </source>
</evidence>
<protein>
    <submittedName>
        <fullName evidence="1">Uncharacterized protein</fullName>
    </submittedName>
</protein>
<gene>
    <name evidence="1" type="ordered locus">AciX9_1942</name>
</gene>
<dbReference type="Proteomes" id="UP000000343">
    <property type="component" value="Chromosome"/>
</dbReference>
<evidence type="ECO:0000313" key="1">
    <source>
        <dbReference type="EMBL" id="ADW68988.1"/>
    </source>
</evidence>
<dbReference type="RefSeq" id="WP_013580307.1">
    <property type="nucleotide sequence ID" value="NC_015064.1"/>
</dbReference>
<accession>E8X0N7</accession>
<reference evidence="2" key="1">
    <citation type="submission" date="2011-01" db="EMBL/GenBank/DDBJ databases">
        <title>Complete sequence of chromosome of Acidobacterium sp. MP5ACTX9.</title>
        <authorList>
            <consortium name="US DOE Joint Genome Institute"/>
            <person name="Lucas S."/>
            <person name="Copeland A."/>
            <person name="Lapidus A."/>
            <person name="Cheng J.-F."/>
            <person name="Goodwin L."/>
            <person name="Pitluck S."/>
            <person name="Teshima H."/>
            <person name="Detter J.C."/>
            <person name="Han C."/>
            <person name="Tapia R."/>
            <person name="Land M."/>
            <person name="Hauser L."/>
            <person name="Kyrpides N."/>
            <person name="Ivanova N."/>
            <person name="Ovchinnikova G."/>
            <person name="Pagani I."/>
            <person name="Rawat S.R."/>
            <person name="Mannisto M."/>
            <person name="Haggblom M.M."/>
            <person name="Woyke T."/>
        </authorList>
    </citation>
    <scope>NUCLEOTIDE SEQUENCE [LARGE SCALE GENOMIC DNA]</scope>
    <source>
        <strain evidence="2">MP5ACTX9</strain>
    </source>
</reference>
<dbReference type="EMBL" id="CP002480">
    <property type="protein sequence ID" value="ADW68988.1"/>
    <property type="molecule type" value="Genomic_DNA"/>
</dbReference>